<keyword evidence="2" id="KW-1185">Reference proteome</keyword>
<dbReference type="InterPro" id="IPR001496">
    <property type="entry name" value="SOCS_box"/>
</dbReference>
<reference evidence="1" key="1">
    <citation type="submission" date="2020-04" db="EMBL/GenBank/DDBJ databases">
        <authorList>
            <person name="Alioto T."/>
            <person name="Alioto T."/>
            <person name="Gomez Garrido J."/>
        </authorList>
    </citation>
    <scope>NUCLEOTIDE SEQUENCE</scope>
    <source>
        <strain evidence="1">A484AB</strain>
    </source>
</reference>
<dbReference type="SUPFAM" id="SSF158235">
    <property type="entry name" value="SOCS box-like"/>
    <property type="match status" value="1"/>
</dbReference>
<sequence>MSRTDGEMKVINLFSTTQVIEPFHLSSVEDGLKYPELFPSRTVQSVEMFIERSRARMEAYFEDNALEASYENFYCPTENHYTLNGDGLLSICMRAHDSNKKKHHKICIYDHMTNKLRVLGNIPRHVFVDEFDNPFLYDDDEEFVEGVIGALTHDSKYAIVLAYSTSLLTVNIFDIFNTSCLLEIDCSEIGFLRCRPTGIALNPQGVLQGHFQVAIQNDDMEIRLWEATTHSEYAAKLEDLRPCVGYEKRIINARDSTLKFSPNGRLLCVPAYFPDEKTCKCIILDAESLEPFCVMPHGLMCSDMYSIFPCFTSCGSKFAMMSVEHDRDYYDLEKYKYLYFEIPPKMESLKELCKSTILKSVHFSMLEKLPLPSDLITFLGGNTSNMYGNLVVEKKHCRLM</sequence>
<dbReference type="InterPro" id="IPR036036">
    <property type="entry name" value="SOCS_box-like_dom_sf"/>
</dbReference>
<comment type="caution">
    <text evidence="1">The sequence shown here is derived from an EMBL/GenBank/DDBJ whole genome shotgun (WGS) entry which is preliminary data.</text>
</comment>
<name>A0A7D9EXQ0_PARCT</name>
<evidence type="ECO:0000313" key="1">
    <source>
        <dbReference type="EMBL" id="CAB4020776.1"/>
    </source>
</evidence>
<gene>
    <name evidence="1" type="ORF">PACLA_8A051747</name>
</gene>
<dbReference type="SUPFAM" id="SSF50960">
    <property type="entry name" value="TolB, C-terminal domain"/>
    <property type="match status" value="1"/>
</dbReference>
<proteinExistence type="predicted"/>
<organism evidence="1 2">
    <name type="scientific">Paramuricea clavata</name>
    <name type="common">Red gorgonian</name>
    <name type="synonym">Violescent sea-whip</name>
    <dbReference type="NCBI Taxonomy" id="317549"/>
    <lineage>
        <taxon>Eukaryota</taxon>
        <taxon>Metazoa</taxon>
        <taxon>Cnidaria</taxon>
        <taxon>Anthozoa</taxon>
        <taxon>Octocorallia</taxon>
        <taxon>Malacalcyonacea</taxon>
        <taxon>Plexauridae</taxon>
        <taxon>Paramuricea</taxon>
    </lineage>
</organism>
<dbReference type="Proteomes" id="UP001152795">
    <property type="component" value="Unassembled WGS sequence"/>
</dbReference>
<dbReference type="EMBL" id="CACRXK020011121">
    <property type="protein sequence ID" value="CAB4020776.1"/>
    <property type="molecule type" value="Genomic_DNA"/>
</dbReference>
<evidence type="ECO:0000313" key="2">
    <source>
        <dbReference type="Proteomes" id="UP001152795"/>
    </source>
</evidence>
<dbReference type="AlphaFoldDB" id="A0A7D9EXQ0"/>
<accession>A0A7D9EXQ0</accession>
<dbReference type="PROSITE" id="PS50225">
    <property type="entry name" value="SOCS"/>
    <property type="match status" value="1"/>
</dbReference>
<dbReference type="GO" id="GO:0035556">
    <property type="term" value="P:intracellular signal transduction"/>
    <property type="evidence" value="ECO:0007669"/>
    <property type="project" value="InterPro"/>
</dbReference>
<protein>
    <submittedName>
        <fullName evidence="1">---NA</fullName>
    </submittedName>
</protein>